<proteinExistence type="predicted"/>
<protein>
    <submittedName>
        <fullName evidence="3">Blue (Type 1) copper domain protein</fullName>
    </submittedName>
</protein>
<organism evidence="3 4">
    <name type="scientific">Candidatus Falkowbacteria bacterium GW2011_GWF2_39_8</name>
    <dbReference type="NCBI Taxonomy" id="1618642"/>
    <lineage>
        <taxon>Bacteria</taxon>
        <taxon>Candidatus Falkowiibacteriota</taxon>
    </lineage>
</organism>
<dbReference type="PROSITE" id="PS51257">
    <property type="entry name" value="PROKAR_LIPOPROTEIN"/>
    <property type="match status" value="1"/>
</dbReference>
<reference evidence="3 4" key="1">
    <citation type="journal article" date="2015" name="Nature">
        <title>rRNA introns, odd ribosomes, and small enigmatic genomes across a large radiation of phyla.</title>
        <authorList>
            <person name="Brown C.T."/>
            <person name="Hug L.A."/>
            <person name="Thomas B.C."/>
            <person name="Sharon I."/>
            <person name="Castelle C.J."/>
            <person name="Singh A."/>
            <person name="Wilkins M.J."/>
            <person name="Williams K.H."/>
            <person name="Banfield J.F."/>
        </authorList>
    </citation>
    <scope>NUCLEOTIDE SEQUENCE [LARGE SCALE GENOMIC DNA]</scope>
</reference>
<feature type="signal peptide" evidence="1">
    <location>
        <begin position="1"/>
        <end position="24"/>
    </location>
</feature>
<comment type="caution">
    <text evidence="3">The sequence shown here is derived from an EMBL/GenBank/DDBJ whole genome shotgun (WGS) entry which is preliminary data.</text>
</comment>
<dbReference type="PANTHER" id="PTHR36507">
    <property type="entry name" value="BLL1555 PROTEIN"/>
    <property type="match status" value="1"/>
</dbReference>
<evidence type="ECO:0000313" key="3">
    <source>
        <dbReference type="EMBL" id="KKR33330.1"/>
    </source>
</evidence>
<dbReference type="Proteomes" id="UP000034137">
    <property type="component" value="Unassembled WGS sequence"/>
</dbReference>
<feature type="domain" description="EfeO-type cupredoxin-like" evidence="2">
    <location>
        <begin position="35"/>
        <end position="113"/>
    </location>
</feature>
<dbReference type="Gene3D" id="2.60.40.420">
    <property type="entry name" value="Cupredoxins - blue copper proteins"/>
    <property type="match status" value="1"/>
</dbReference>
<evidence type="ECO:0000259" key="2">
    <source>
        <dbReference type="Pfam" id="PF13473"/>
    </source>
</evidence>
<dbReference type="AlphaFoldDB" id="A0A0G0SF38"/>
<accession>A0A0G0SF38</accession>
<evidence type="ECO:0000256" key="1">
    <source>
        <dbReference type="SAM" id="SignalP"/>
    </source>
</evidence>
<name>A0A0G0SF38_9BACT</name>
<evidence type="ECO:0000313" key="4">
    <source>
        <dbReference type="Proteomes" id="UP000034137"/>
    </source>
</evidence>
<keyword evidence="1" id="KW-0732">Signal</keyword>
<dbReference type="EMBL" id="LBXO01000010">
    <property type="protein sequence ID" value="KKR33330.1"/>
    <property type="molecule type" value="Genomic_DNA"/>
</dbReference>
<gene>
    <name evidence="3" type="ORF">UT64_C0010G0004</name>
</gene>
<dbReference type="SUPFAM" id="SSF49503">
    <property type="entry name" value="Cupredoxins"/>
    <property type="match status" value="1"/>
</dbReference>
<feature type="chain" id="PRO_5002534425" evidence="1">
    <location>
        <begin position="25"/>
        <end position="114"/>
    </location>
</feature>
<sequence length="114" mass="12519">MKKLFVLSLLVVLFASGCSLFGNAGKSTDMNSVPTNRTIDIKNSVFMPSTSSIKAGDSVTWTNQDTFAHSIKADDFSSSELTTGQTYTFTFKKKGTYEYVCDLHPNMKGKIVVE</sequence>
<dbReference type="PANTHER" id="PTHR36507:SF1">
    <property type="entry name" value="BLL1555 PROTEIN"/>
    <property type="match status" value="1"/>
</dbReference>
<dbReference type="InterPro" id="IPR028096">
    <property type="entry name" value="EfeO_Cupredoxin"/>
</dbReference>
<dbReference type="InterPro" id="IPR008972">
    <property type="entry name" value="Cupredoxin"/>
</dbReference>
<dbReference type="Pfam" id="PF13473">
    <property type="entry name" value="Cupredoxin_1"/>
    <property type="match status" value="1"/>
</dbReference>
<dbReference type="InterPro" id="IPR052721">
    <property type="entry name" value="ET_Amicyanin"/>
</dbReference>
<dbReference type="PATRIC" id="fig|1618642.3.peg.270"/>